<proteinExistence type="predicted"/>
<accession>M4BSN7</accession>
<evidence type="ECO:0000313" key="2">
    <source>
        <dbReference type="EnsemblProtists" id="HpaP809471"/>
    </source>
</evidence>
<protein>
    <submittedName>
        <fullName evidence="2">Uncharacterized protein</fullName>
    </submittedName>
</protein>
<reference evidence="2" key="2">
    <citation type="submission" date="2015-06" db="UniProtKB">
        <authorList>
            <consortium name="EnsemblProtists"/>
        </authorList>
    </citation>
    <scope>IDENTIFICATION</scope>
    <source>
        <strain evidence="2">Emoy2</strain>
    </source>
</reference>
<dbReference type="EnsemblProtists" id="HpaT809471">
    <property type="protein sequence ID" value="HpaP809471"/>
    <property type="gene ID" value="HpaG809471"/>
</dbReference>
<evidence type="ECO:0000313" key="3">
    <source>
        <dbReference type="Proteomes" id="UP000011713"/>
    </source>
</evidence>
<sequence length="153" mass="16899">MALLSYFTTALQPSSILHPSNTTRYDTIPMQPHADSPIIHSPSVYNELESKQAQMPALDFLQLATCTPRYKHTSSPSPLVLRMVMDMISACNGIRTANGDRVDVGSCTSNHFHPERRVRQPLPSTKTATQSTSRLSSQDARRTCACPSPARSR</sequence>
<feature type="region of interest" description="Disordered" evidence="1">
    <location>
        <begin position="109"/>
        <end position="153"/>
    </location>
</feature>
<dbReference type="VEuPathDB" id="FungiDB:HpaG809471"/>
<dbReference type="HOGENOM" id="CLU_1716747_0_0_1"/>
<dbReference type="EMBL" id="JH597779">
    <property type="status" value="NOT_ANNOTATED_CDS"/>
    <property type="molecule type" value="Genomic_DNA"/>
</dbReference>
<organism evidence="2 3">
    <name type="scientific">Hyaloperonospora arabidopsidis (strain Emoy2)</name>
    <name type="common">Downy mildew agent</name>
    <name type="synonym">Peronospora arabidopsidis</name>
    <dbReference type="NCBI Taxonomy" id="559515"/>
    <lineage>
        <taxon>Eukaryota</taxon>
        <taxon>Sar</taxon>
        <taxon>Stramenopiles</taxon>
        <taxon>Oomycota</taxon>
        <taxon>Peronosporomycetes</taxon>
        <taxon>Peronosporales</taxon>
        <taxon>Peronosporaceae</taxon>
        <taxon>Hyaloperonospora</taxon>
    </lineage>
</organism>
<dbReference type="AlphaFoldDB" id="M4BSN7"/>
<name>M4BSN7_HYAAE</name>
<feature type="compositionally biased region" description="Polar residues" evidence="1">
    <location>
        <begin position="122"/>
        <end position="138"/>
    </location>
</feature>
<keyword evidence="3" id="KW-1185">Reference proteome</keyword>
<evidence type="ECO:0000256" key="1">
    <source>
        <dbReference type="SAM" id="MobiDB-lite"/>
    </source>
</evidence>
<reference evidence="3" key="1">
    <citation type="journal article" date="2010" name="Science">
        <title>Signatures of adaptation to obligate biotrophy in the Hyaloperonospora arabidopsidis genome.</title>
        <authorList>
            <person name="Baxter L."/>
            <person name="Tripathy S."/>
            <person name="Ishaque N."/>
            <person name="Boot N."/>
            <person name="Cabral A."/>
            <person name="Kemen E."/>
            <person name="Thines M."/>
            <person name="Ah-Fong A."/>
            <person name="Anderson R."/>
            <person name="Badejoko W."/>
            <person name="Bittner-Eddy P."/>
            <person name="Boore J.L."/>
            <person name="Chibucos M.C."/>
            <person name="Coates M."/>
            <person name="Dehal P."/>
            <person name="Delehaunty K."/>
            <person name="Dong S."/>
            <person name="Downton P."/>
            <person name="Dumas B."/>
            <person name="Fabro G."/>
            <person name="Fronick C."/>
            <person name="Fuerstenberg S.I."/>
            <person name="Fulton L."/>
            <person name="Gaulin E."/>
            <person name="Govers F."/>
            <person name="Hughes L."/>
            <person name="Humphray S."/>
            <person name="Jiang R.H."/>
            <person name="Judelson H."/>
            <person name="Kamoun S."/>
            <person name="Kyung K."/>
            <person name="Meijer H."/>
            <person name="Minx P."/>
            <person name="Morris P."/>
            <person name="Nelson J."/>
            <person name="Phuntumart V."/>
            <person name="Qutob D."/>
            <person name="Rehmany A."/>
            <person name="Rougon-Cardoso A."/>
            <person name="Ryden P."/>
            <person name="Torto-Alalibo T."/>
            <person name="Studholme D."/>
            <person name="Wang Y."/>
            <person name="Win J."/>
            <person name="Wood J."/>
            <person name="Clifton S.W."/>
            <person name="Rogers J."/>
            <person name="Van den Ackerveken G."/>
            <person name="Jones J.D."/>
            <person name="McDowell J.M."/>
            <person name="Beynon J."/>
            <person name="Tyler B.M."/>
        </authorList>
    </citation>
    <scope>NUCLEOTIDE SEQUENCE [LARGE SCALE GENOMIC DNA]</scope>
    <source>
        <strain evidence="3">Emoy2</strain>
    </source>
</reference>
<dbReference type="InParanoid" id="M4BSN7"/>
<dbReference type="Proteomes" id="UP000011713">
    <property type="component" value="Unassembled WGS sequence"/>
</dbReference>